<name>A0A6A5SLD9_9PLEO</name>
<evidence type="ECO:0000313" key="3">
    <source>
        <dbReference type="Proteomes" id="UP000800038"/>
    </source>
</evidence>
<sequence>MADQNREMQDTQILDSNQFPIPPLSQAHNRPFAVIKPPTTTSSNFRCKDLNLKGNRHDYMH</sequence>
<evidence type="ECO:0000256" key="1">
    <source>
        <dbReference type="SAM" id="MobiDB-lite"/>
    </source>
</evidence>
<organism evidence="2 3">
    <name type="scientific">Clathrospora elynae</name>
    <dbReference type="NCBI Taxonomy" id="706981"/>
    <lineage>
        <taxon>Eukaryota</taxon>
        <taxon>Fungi</taxon>
        <taxon>Dikarya</taxon>
        <taxon>Ascomycota</taxon>
        <taxon>Pezizomycotina</taxon>
        <taxon>Dothideomycetes</taxon>
        <taxon>Pleosporomycetidae</taxon>
        <taxon>Pleosporales</taxon>
        <taxon>Diademaceae</taxon>
        <taxon>Clathrospora</taxon>
    </lineage>
</organism>
<dbReference type="AlphaFoldDB" id="A0A6A5SLD9"/>
<reference evidence="2" key="1">
    <citation type="journal article" date="2020" name="Stud. Mycol.">
        <title>101 Dothideomycetes genomes: a test case for predicting lifestyles and emergence of pathogens.</title>
        <authorList>
            <person name="Haridas S."/>
            <person name="Albert R."/>
            <person name="Binder M."/>
            <person name="Bloem J."/>
            <person name="Labutti K."/>
            <person name="Salamov A."/>
            <person name="Andreopoulos B."/>
            <person name="Baker S."/>
            <person name="Barry K."/>
            <person name="Bills G."/>
            <person name="Bluhm B."/>
            <person name="Cannon C."/>
            <person name="Castanera R."/>
            <person name="Culley D."/>
            <person name="Daum C."/>
            <person name="Ezra D."/>
            <person name="Gonzalez J."/>
            <person name="Henrissat B."/>
            <person name="Kuo A."/>
            <person name="Liang C."/>
            <person name="Lipzen A."/>
            <person name="Lutzoni F."/>
            <person name="Magnuson J."/>
            <person name="Mondo S."/>
            <person name="Nolan M."/>
            <person name="Ohm R."/>
            <person name="Pangilinan J."/>
            <person name="Park H.-J."/>
            <person name="Ramirez L."/>
            <person name="Alfaro M."/>
            <person name="Sun H."/>
            <person name="Tritt A."/>
            <person name="Yoshinaga Y."/>
            <person name="Zwiers L.-H."/>
            <person name="Turgeon B."/>
            <person name="Goodwin S."/>
            <person name="Spatafora J."/>
            <person name="Crous P."/>
            <person name="Grigoriev I."/>
        </authorList>
    </citation>
    <scope>NUCLEOTIDE SEQUENCE</scope>
    <source>
        <strain evidence="2">CBS 161.51</strain>
    </source>
</reference>
<dbReference type="Proteomes" id="UP000800038">
    <property type="component" value="Unassembled WGS sequence"/>
</dbReference>
<feature type="region of interest" description="Disordered" evidence="1">
    <location>
        <begin position="1"/>
        <end position="26"/>
    </location>
</feature>
<keyword evidence="3" id="KW-1185">Reference proteome</keyword>
<protein>
    <submittedName>
        <fullName evidence="2">Uncharacterized protein</fullName>
    </submittedName>
</protein>
<gene>
    <name evidence="2" type="ORF">EJ02DRAFT_457039</name>
</gene>
<feature type="compositionally biased region" description="Polar residues" evidence="1">
    <location>
        <begin position="10"/>
        <end position="19"/>
    </location>
</feature>
<accession>A0A6A5SLD9</accession>
<dbReference type="EMBL" id="ML976083">
    <property type="protein sequence ID" value="KAF1939356.1"/>
    <property type="molecule type" value="Genomic_DNA"/>
</dbReference>
<proteinExistence type="predicted"/>
<evidence type="ECO:0000313" key="2">
    <source>
        <dbReference type="EMBL" id="KAF1939356.1"/>
    </source>
</evidence>